<evidence type="ECO:0000256" key="1">
    <source>
        <dbReference type="SAM" id="Phobius"/>
    </source>
</evidence>
<dbReference type="EMBL" id="PGOZ01000004">
    <property type="protein sequence ID" value="PJI33069.1"/>
    <property type="molecule type" value="Genomic_DNA"/>
</dbReference>
<reference evidence="2 3" key="2">
    <citation type="submission" date="2017-12" db="EMBL/GenBank/DDBJ databases">
        <title>Revising the taxonomy of the Acinetobacter lwoffii group: the description of Acinetobacter pseudolwoffii sp. nov. and emended description of Acinetobacter lwoffii.</title>
        <authorList>
            <person name="Nemec A."/>
        </authorList>
    </citation>
    <scope>NUCLEOTIDE SEQUENCE [LARGE SCALE GENOMIC DNA]</scope>
    <source>
        <strain evidence="2 3">ANC 5347</strain>
    </source>
</reference>
<protein>
    <submittedName>
        <fullName evidence="2">DUF4845 domain-containing protein</fullName>
    </submittedName>
</protein>
<organism evidence="2 3">
    <name type="scientific">Acinetobacter pseudolwoffii</name>
    <dbReference type="NCBI Taxonomy" id="2053287"/>
    <lineage>
        <taxon>Bacteria</taxon>
        <taxon>Pseudomonadati</taxon>
        <taxon>Pseudomonadota</taxon>
        <taxon>Gammaproteobacteria</taxon>
        <taxon>Moraxellales</taxon>
        <taxon>Moraxellaceae</taxon>
        <taxon>Acinetobacter</taxon>
    </lineage>
</organism>
<dbReference type="Proteomes" id="UP000242351">
    <property type="component" value="Unassembled WGS sequence"/>
</dbReference>
<keyword evidence="1" id="KW-1133">Transmembrane helix</keyword>
<keyword evidence="1" id="KW-0812">Transmembrane</keyword>
<evidence type="ECO:0000313" key="3">
    <source>
        <dbReference type="Proteomes" id="UP000242351"/>
    </source>
</evidence>
<evidence type="ECO:0000313" key="2">
    <source>
        <dbReference type="EMBL" id="PJI33069.1"/>
    </source>
</evidence>
<dbReference type="InterPro" id="IPR032314">
    <property type="entry name" value="DUF4845"/>
</dbReference>
<reference evidence="2 3" key="1">
    <citation type="submission" date="2017-11" db="EMBL/GenBank/DDBJ databases">
        <authorList>
            <person name="Han C.G."/>
        </authorList>
    </citation>
    <scope>NUCLEOTIDE SEQUENCE [LARGE SCALE GENOMIC DNA]</scope>
    <source>
        <strain evidence="2 3">ANC 5347</strain>
    </source>
</reference>
<gene>
    <name evidence="2" type="ORF">CU320_05345</name>
</gene>
<accession>A0A2H9UMY5</accession>
<name>A0A2H9UMY5_9GAMM</name>
<keyword evidence="1" id="KW-0472">Membrane</keyword>
<sequence length="123" mass="14180">MRHQQGASYIGILFAIVGFAFLAKVAIAVWGPYFDDRMVDGEIEALLKSAPANITPEKFRQQMNQRLSMNNIRDLKFDEIAKVTHTDGLQVHKNYEIRKNFIMNIDLVMKFEKNFDQSAVKTQ</sequence>
<dbReference type="AlphaFoldDB" id="A0A2H9UMY5"/>
<comment type="caution">
    <text evidence="2">The sequence shown here is derived from an EMBL/GenBank/DDBJ whole genome shotgun (WGS) entry which is preliminary data.</text>
</comment>
<dbReference type="Pfam" id="PF16137">
    <property type="entry name" value="DUF4845"/>
    <property type="match status" value="1"/>
</dbReference>
<proteinExistence type="predicted"/>
<feature type="transmembrane region" description="Helical" evidence="1">
    <location>
        <begin position="6"/>
        <end position="30"/>
    </location>
</feature>
<dbReference type="RefSeq" id="WP_100329039.1">
    <property type="nucleotide sequence ID" value="NZ_CP083759.1"/>
</dbReference>